<dbReference type="PROSITE" id="PS51755">
    <property type="entry name" value="OMPR_PHOB"/>
    <property type="match status" value="1"/>
</dbReference>
<gene>
    <name evidence="12" type="primary">cpxR</name>
    <name evidence="12" type="ORF">GCM10008111_20000</name>
</gene>
<dbReference type="InterPro" id="IPR058124">
    <property type="entry name" value="CpxR-like_REC"/>
</dbReference>
<organism evidence="12 13">
    <name type="scientific">Alishewanella tabrizica</name>
    <dbReference type="NCBI Taxonomy" id="671278"/>
    <lineage>
        <taxon>Bacteria</taxon>
        <taxon>Pseudomonadati</taxon>
        <taxon>Pseudomonadota</taxon>
        <taxon>Gammaproteobacteria</taxon>
        <taxon>Alteromonadales</taxon>
        <taxon>Alteromonadaceae</taxon>
        <taxon>Alishewanella</taxon>
    </lineage>
</organism>
<dbReference type="Pfam" id="PF00072">
    <property type="entry name" value="Response_reg"/>
    <property type="match status" value="1"/>
</dbReference>
<name>A0ABQ2WNC8_9ALTE</name>
<dbReference type="InterPro" id="IPR001789">
    <property type="entry name" value="Sig_transdc_resp-reg_receiver"/>
</dbReference>
<reference evidence="13" key="1">
    <citation type="journal article" date="2019" name="Int. J. Syst. Evol. Microbiol.">
        <title>The Global Catalogue of Microorganisms (GCM) 10K type strain sequencing project: providing services to taxonomists for standard genome sequencing and annotation.</title>
        <authorList>
            <consortium name="The Broad Institute Genomics Platform"/>
            <consortium name="The Broad Institute Genome Sequencing Center for Infectious Disease"/>
            <person name="Wu L."/>
            <person name="Ma J."/>
        </authorList>
    </citation>
    <scope>NUCLEOTIDE SEQUENCE [LARGE SCALE GENOMIC DNA]</scope>
    <source>
        <strain evidence="13">KCTC 23723</strain>
    </source>
</reference>
<comment type="caution">
    <text evidence="12">The sequence shown here is derived from an EMBL/GenBank/DDBJ whole genome shotgun (WGS) entry which is preliminary data.</text>
</comment>
<keyword evidence="7" id="KW-0804">Transcription</keyword>
<dbReference type="InterPro" id="IPR016032">
    <property type="entry name" value="Sig_transdc_resp-reg_C-effctor"/>
</dbReference>
<dbReference type="Gene3D" id="6.10.250.690">
    <property type="match status" value="1"/>
</dbReference>
<dbReference type="CDD" id="cd00383">
    <property type="entry name" value="trans_reg_C"/>
    <property type="match status" value="1"/>
</dbReference>
<dbReference type="PROSITE" id="PS50110">
    <property type="entry name" value="RESPONSE_REGULATORY"/>
    <property type="match status" value="1"/>
</dbReference>
<dbReference type="InterPro" id="IPR039420">
    <property type="entry name" value="WalR-like"/>
</dbReference>
<feature type="domain" description="OmpR/PhoB-type" evidence="11">
    <location>
        <begin position="137"/>
        <end position="235"/>
    </location>
</feature>
<evidence type="ECO:0000256" key="1">
    <source>
        <dbReference type="ARBA" id="ARBA00004496"/>
    </source>
</evidence>
<keyword evidence="4" id="KW-0902">Two-component regulatory system</keyword>
<dbReference type="SMART" id="SM00448">
    <property type="entry name" value="REC"/>
    <property type="match status" value="1"/>
</dbReference>
<keyword evidence="13" id="KW-1185">Reference proteome</keyword>
<evidence type="ECO:0000256" key="6">
    <source>
        <dbReference type="ARBA" id="ARBA00023125"/>
    </source>
</evidence>
<evidence type="ECO:0000256" key="5">
    <source>
        <dbReference type="ARBA" id="ARBA00023015"/>
    </source>
</evidence>
<evidence type="ECO:0000256" key="8">
    <source>
        <dbReference type="PROSITE-ProRule" id="PRU00169"/>
    </source>
</evidence>
<protein>
    <submittedName>
        <fullName evidence="12">DNA-binding response regulator</fullName>
    </submittedName>
</protein>
<evidence type="ECO:0000256" key="3">
    <source>
        <dbReference type="ARBA" id="ARBA00022553"/>
    </source>
</evidence>
<dbReference type="EMBL" id="BMYR01000008">
    <property type="protein sequence ID" value="GGW64114.1"/>
    <property type="molecule type" value="Genomic_DNA"/>
</dbReference>
<dbReference type="GO" id="GO:0003677">
    <property type="term" value="F:DNA binding"/>
    <property type="evidence" value="ECO:0007669"/>
    <property type="project" value="UniProtKB-KW"/>
</dbReference>
<evidence type="ECO:0000256" key="2">
    <source>
        <dbReference type="ARBA" id="ARBA00022490"/>
    </source>
</evidence>
<dbReference type="PANTHER" id="PTHR48111">
    <property type="entry name" value="REGULATOR OF RPOS"/>
    <property type="match status" value="1"/>
</dbReference>
<keyword evidence="3 8" id="KW-0597">Phosphoprotein</keyword>
<proteinExistence type="predicted"/>
<evidence type="ECO:0000256" key="7">
    <source>
        <dbReference type="ARBA" id="ARBA00023163"/>
    </source>
</evidence>
<evidence type="ECO:0000256" key="4">
    <source>
        <dbReference type="ARBA" id="ARBA00023012"/>
    </source>
</evidence>
<keyword evidence="6 9" id="KW-0238">DNA-binding</keyword>
<feature type="domain" description="Response regulatory" evidence="10">
    <location>
        <begin position="10"/>
        <end position="123"/>
    </location>
</feature>
<evidence type="ECO:0000313" key="13">
    <source>
        <dbReference type="Proteomes" id="UP000634667"/>
    </source>
</evidence>
<feature type="modified residue" description="4-aspartylphosphate" evidence="8">
    <location>
        <position position="59"/>
    </location>
</feature>
<dbReference type="Pfam" id="PF00486">
    <property type="entry name" value="Trans_reg_C"/>
    <property type="match status" value="1"/>
</dbReference>
<dbReference type="SUPFAM" id="SSF52172">
    <property type="entry name" value="CheY-like"/>
    <property type="match status" value="1"/>
</dbReference>
<dbReference type="SMART" id="SM00862">
    <property type="entry name" value="Trans_reg_C"/>
    <property type="match status" value="1"/>
</dbReference>
<comment type="subcellular location">
    <subcellularLocation>
        <location evidence="1">Cytoplasm</location>
    </subcellularLocation>
</comment>
<accession>A0ABQ2WNC8</accession>
<evidence type="ECO:0000313" key="12">
    <source>
        <dbReference type="EMBL" id="GGW64114.1"/>
    </source>
</evidence>
<dbReference type="SUPFAM" id="SSF46894">
    <property type="entry name" value="C-terminal effector domain of the bipartite response regulators"/>
    <property type="match status" value="1"/>
</dbReference>
<dbReference type="InterPro" id="IPR001867">
    <property type="entry name" value="OmpR/PhoB-type_DNA-bd"/>
</dbReference>
<dbReference type="CDD" id="cd17623">
    <property type="entry name" value="REC_OmpR_CpxR"/>
    <property type="match status" value="1"/>
</dbReference>
<feature type="DNA-binding region" description="OmpR/PhoB-type" evidence="9">
    <location>
        <begin position="137"/>
        <end position="235"/>
    </location>
</feature>
<evidence type="ECO:0000259" key="10">
    <source>
        <dbReference type="PROSITE" id="PS50110"/>
    </source>
</evidence>
<evidence type="ECO:0000259" key="11">
    <source>
        <dbReference type="PROSITE" id="PS51755"/>
    </source>
</evidence>
<dbReference type="Proteomes" id="UP000634667">
    <property type="component" value="Unassembled WGS sequence"/>
</dbReference>
<dbReference type="Gene3D" id="1.10.10.10">
    <property type="entry name" value="Winged helix-like DNA-binding domain superfamily/Winged helix DNA-binding domain"/>
    <property type="match status" value="1"/>
</dbReference>
<dbReference type="Gene3D" id="3.40.50.2300">
    <property type="match status" value="1"/>
</dbReference>
<evidence type="ECO:0000256" key="9">
    <source>
        <dbReference type="PROSITE-ProRule" id="PRU01091"/>
    </source>
</evidence>
<dbReference type="PANTHER" id="PTHR48111:SF39">
    <property type="entry name" value="TRANSCRIPTIONAL REGULATORY PROTEIN CPXR"/>
    <property type="match status" value="1"/>
</dbReference>
<keyword evidence="2" id="KW-0963">Cytoplasm</keyword>
<sequence length="239" mass="26455">MSTAPKAAPTILMIDDDIELCQLVAEYLALDGFTFKAVHDGEVGLTQASLGQADLILLDVMLPKRDGLSVLKALRAGAYCPVLMLTARGDDIDRILGLELGADDYLAKPFNPRELVARIKAILRRVELSQQEPPQTTHLLVLNEVALNTQNRQVSCNGHPITLTATEFQLLEQLMRRAGEVLSKEELSKSVLGRRLQLYDRSLDMHISNIRKKLAQHSVIEKIQTLRGSGYLFLNGTDA</sequence>
<dbReference type="InterPro" id="IPR036388">
    <property type="entry name" value="WH-like_DNA-bd_sf"/>
</dbReference>
<dbReference type="InterPro" id="IPR011006">
    <property type="entry name" value="CheY-like_superfamily"/>
</dbReference>
<dbReference type="RefSeq" id="WP_189483084.1">
    <property type="nucleotide sequence ID" value="NZ_BMYR01000008.1"/>
</dbReference>
<keyword evidence="5" id="KW-0805">Transcription regulation</keyword>